<organism evidence="1 2">
    <name type="scientific">Brassica carinata</name>
    <name type="common">Ethiopian mustard</name>
    <name type="synonym">Abyssinian cabbage</name>
    <dbReference type="NCBI Taxonomy" id="52824"/>
    <lineage>
        <taxon>Eukaryota</taxon>
        <taxon>Viridiplantae</taxon>
        <taxon>Streptophyta</taxon>
        <taxon>Embryophyta</taxon>
        <taxon>Tracheophyta</taxon>
        <taxon>Spermatophyta</taxon>
        <taxon>Magnoliopsida</taxon>
        <taxon>eudicotyledons</taxon>
        <taxon>Gunneridae</taxon>
        <taxon>Pentapetalae</taxon>
        <taxon>rosids</taxon>
        <taxon>malvids</taxon>
        <taxon>Brassicales</taxon>
        <taxon>Brassicaceae</taxon>
        <taxon>Brassiceae</taxon>
        <taxon>Brassica</taxon>
    </lineage>
</organism>
<comment type="caution">
    <text evidence="1">The sequence shown here is derived from an EMBL/GenBank/DDBJ whole genome shotgun (WGS) entry which is preliminary data.</text>
</comment>
<keyword evidence="2" id="KW-1185">Reference proteome</keyword>
<evidence type="ECO:0000313" key="2">
    <source>
        <dbReference type="Proteomes" id="UP000886595"/>
    </source>
</evidence>
<protein>
    <submittedName>
        <fullName evidence="1">Uncharacterized protein</fullName>
    </submittedName>
</protein>
<dbReference type="AlphaFoldDB" id="A0A8X7W1I5"/>
<dbReference type="EMBL" id="JAAMPC010000003">
    <property type="protein sequence ID" value="KAG2321944.1"/>
    <property type="molecule type" value="Genomic_DNA"/>
</dbReference>
<dbReference type="Proteomes" id="UP000886595">
    <property type="component" value="Unassembled WGS sequence"/>
</dbReference>
<accession>A0A8X7W1I5</accession>
<dbReference type="OrthoDB" id="10624633at2759"/>
<name>A0A8X7W1I5_BRACI</name>
<proteinExistence type="predicted"/>
<reference evidence="1 2" key="1">
    <citation type="submission" date="2020-02" db="EMBL/GenBank/DDBJ databases">
        <authorList>
            <person name="Ma Q."/>
            <person name="Huang Y."/>
            <person name="Song X."/>
            <person name="Pei D."/>
        </authorList>
    </citation>
    <scope>NUCLEOTIDE SEQUENCE [LARGE SCALE GENOMIC DNA]</scope>
    <source>
        <strain evidence="1">Sxm20200214</strain>
        <tissue evidence="1">Leaf</tissue>
    </source>
</reference>
<evidence type="ECO:0000313" key="1">
    <source>
        <dbReference type="EMBL" id="KAG2321944.1"/>
    </source>
</evidence>
<sequence>MTTKRNFKEVSVAAAPSPMNGYKSQKLTEEAYAQQKEISLPELEDVTDDDDEIEIQSQLDYHSWYCCGVTQEIRYANVKTPERHVRTRLYFTSVSLEDLKRFCIELTFSHGADLFPLEEF</sequence>
<gene>
    <name evidence="1" type="ORF">Bca52824_015157</name>
</gene>